<dbReference type="SUPFAM" id="SSF52954">
    <property type="entry name" value="Class II aaRS ABD-related"/>
    <property type="match status" value="1"/>
</dbReference>
<dbReference type="NCBIfam" id="TIGR00442">
    <property type="entry name" value="hisS"/>
    <property type="match status" value="1"/>
</dbReference>
<reference evidence="14 15" key="1">
    <citation type="submission" date="2016-05" db="EMBL/GenBank/DDBJ databases">
        <authorList>
            <person name="Lavstsen T."/>
            <person name="Jespersen J.S."/>
        </authorList>
    </citation>
    <scope>NUCLEOTIDE SEQUENCE [LARGE SCALE GENOMIC DNA]</scope>
    <source>
        <strain evidence="14 15">B7-9</strain>
    </source>
</reference>
<dbReference type="InterPro" id="IPR006195">
    <property type="entry name" value="aa-tRNA-synth_II"/>
</dbReference>
<evidence type="ECO:0000256" key="9">
    <source>
        <dbReference type="ARBA" id="ARBA00025246"/>
    </source>
</evidence>
<evidence type="ECO:0000256" key="4">
    <source>
        <dbReference type="ARBA" id="ARBA00011496"/>
    </source>
</evidence>
<dbReference type="GO" id="GO:0000105">
    <property type="term" value="P:L-histidine biosynthetic process"/>
    <property type="evidence" value="ECO:0007669"/>
    <property type="project" value="UniProtKB-UniPathway"/>
</dbReference>
<dbReference type="GO" id="GO:0005524">
    <property type="term" value="F:ATP binding"/>
    <property type="evidence" value="ECO:0007669"/>
    <property type="project" value="UniProtKB-UniRule"/>
</dbReference>
<comment type="subunit">
    <text evidence="11">Homodimer.</text>
</comment>
<protein>
    <recommendedName>
        <fullName evidence="11">Histidine--tRNA ligase</fullName>
        <ecNumber evidence="11">6.1.1.21</ecNumber>
    </recommendedName>
    <alternativeName>
        <fullName evidence="11">Histidyl-tRNA synthetase</fullName>
        <shortName evidence="11">HisRS</shortName>
    </alternativeName>
</protein>
<dbReference type="PIRSF" id="PIRSF001549">
    <property type="entry name" value="His-tRNA_synth"/>
    <property type="match status" value="1"/>
</dbReference>
<organism evidence="14 15">
    <name type="scientific">Candidatus Chloroploca asiatica</name>
    <dbReference type="NCBI Taxonomy" id="1506545"/>
    <lineage>
        <taxon>Bacteria</taxon>
        <taxon>Bacillati</taxon>
        <taxon>Chloroflexota</taxon>
        <taxon>Chloroflexia</taxon>
        <taxon>Chloroflexales</taxon>
        <taxon>Chloroflexineae</taxon>
        <taxon>Oscillochloridaceae</taxon>
        <taxon>Candidatus Chloroploca</taxon>
    </lineage>
</organism>
<dbReference type="Pfam" id="PF13393">
    <property type="entry name" value="tRNA-synt_His"/>
    <property type="match status" value="2"/>
</dbReference>
<keyword evidence="11" id="KW-0648">Protein biosynthesis</keyword>
<evidence type="ECO:0000256" key="8">
    <source>
        <dbReference type="ARBA" id="ARBA00023146"/>
    </source>
</evidence>
<comment type="function">
    <text evidence="9">Required for the first step of histidine biosynthesis. May allow the feedback regulation of ATP phosphoribosyltransferase activity by histidine.</text>
</comment>
<dbReference type="CDD" id="cd00773">
    <property type="entry name" value="HisRS-like_core"/>
    <property type="match status" value="1"/>
</dbReference>
<comment type="catalytic activity">
    <reaction evidence="10 11">
        <text>tRNA(His) + L-histidine + ATP = L-histidyl-tRNA(His) + AMP + diphosphate + H(+)</text>
        <dbReference type="Rhea" id="RHEA:17313"/>
        <dbReference type="Rhea" id="RHEA-COMP:9665"/>
        <dbReference type="Rhea" id="RHEA-COMP:9689"/>
        <dbReference type="ChEBI" id="CHEBI:15378"/>
        <dbReference type="ChEBI" id="CHEBI:30616"/>
        <dbReference type="ChEBI" id="CHEBI:33019"/>
        <dbReference type="ChEBI" id="CHEBI:57595"/>
        <dbReference type="ChEBI" id="CHEBI:78442"/>
        <dbReference type="ChEBI" id="CHEBI:78527"/>
        <dbReference type="ChEBI" id="CHEBI:456215"/>
        <dbReference type="EC" id="6.1.1.21"/>
    </reaction>
</comment>
<dbReference type="SUPFAM" id="SSF55681">
    <property type="entry name" value="Class II aaRS and biotin synthetases"/>
    <property type="match status" value="1"/>
</dbReference>
<evidence type="ECO:0000256" key="5">
    <source>
        <dbReference type="ARBA" id="ARBA00022490"/>
    </source>
</evidence>
<evidence type="ECO:0000256" key="2">
    <source>
        <dbReference type="ARBA" id="ARBA00004667"/>
    </source>
</evidence>
<keyword evidence="15" id="KW-1185">Reference proteome</keyword>
<comment type="caution">
    <text evidence="14">The sequence shown here is derived from an EMBL/GenBank/DDBJ whole genome shotgun (WGS) entry which is preliminary data.</text>
</comment>
<dbReference type="PANTHER" id="PTHR43707">
    <property type="entry name" value="HISTIDYL-TRNA SYNTHETASE"/>
    <property type="match status" value="1"/>
</dbReference>
<evidence type="ECO:0000256" key="7">
    <source>
        <dbReference type="ARBA" id="ARBA00022840"/>
    </source>
</evidence>
<keyword evidence="6 11" id="KW-0547">Nucleotide-binding</keyword>
<feature type="binding site" evidence="12">
    <location>
        <position position="123"/>
    </location>
    <ligand>
        <name>L-histidine</name>
        <dbReference type="ChEBI" id="CHEBI:57595"/>
    </ligand>
</feature>
<keyword evidence="7 11" id="KW-0067">ATP-binding</keyword>
<dbReference type="PROSITE" id="PS50862">
    <property type="entry name" value="AA_TRNA_LIGASE_II"/>
    <property type="match status" value="1"/>
</dbReference>
<dbReference type="GO" id="GO:0016757">
    <property type="term" value="F:glycosyltransferase activity"/>
    <property type="evidence" value="ECO:0007669"/>
    <property type="project" value="UniProtKB-KW"/>
</dbReference>
<accession>A0A2H3KT77</accession>
<dbReference type="Proteomes" id="UP000220922">
    <property type="component" value="Unassembled WGS sequence"/>
</dbReference>
<comment type="similarity">
    <text evidence="3">Belongs to the class-II aminoacyl-tRNA synthetase family. HisZ subfamily.</text>
</comment>
<keyword evidence="8 11" id="KW-0030">Aminoacyl-tRNA synthetase</keyword>
<dbReference type="InterPro" id="IPR004154">
    <property type="entry name" value="Anticodon-bd"/>
</dbReference>
<comment type="pathway">
    <text evidence="2">Amino-acid biosynthesis; L-histidine biosynthesis; L-histidine from 5-phospho-alpha-D-ribose 1-diphosphate: step 1/9.</text>
</comment>
<dbReference type="Gene3D" id="3.30.930.10">
    <property type="entry name" value="Bira Bifunctional Protein, Domain 2"/>
    <property type="match status" value="1"/>
</dbReference>
<dbReference type="InterPro" id="IPR004517">
    <property type="entry name" value="HisZ"/>
</dbReference>
<dbReference type="GO" id="GO:0004821">
    <property type="term" value="F:histidine-tRNA ligase activity"/>
    <property type="evidence" value="ECO:0007669"/>
    <property type="project" value="UniProtKB-UniRule"/>
</dbReference>
<dbReference type="InterPro" id="IPR045864">
    <property type="entry name" value="aa-tRNA-synth_II/BPL/LPL"/>
</dbReference>
<comment type="subcellular location">
    <subcellularLocation>
        <location evidence="1 11">Cytoplasm</location>
    </subcellularLocation>
</comment>
<evidence type="ECO:0000313" key="15">
    <source>
        <dbReference type="Proteomes" id="UP000220922"/>
    </source>
</evidence>
<dbReference type="GO" id="GO:0006427">
    <property type="term" value="P:histidyl-tRNA aminoacylation"/>
    <property type="evidence" value="ECO:0007669"/>
    <property type="project" value="UniProtKB-UniRule"/>
</dbReference>
<evidence type="ECO:0000256" key="6">
    <source>
        <dbReference type="ARBA" id="ARBA00022741"/>
    </source>
</evidence>
<sequence length="488" mass="53670">MSGTLEVVRGMRDLLPAAQGEAIRVRSHIEAILEAYGYAPVDLPIIEHRDLYQRKLGEELAGKVYEFSFGGRDLALRPEWTASVLRAYVAHLQDQPLPLRLSYSGPVFRYERPQRHTYRQFTQIGGEIIGGPAPRADAEALAVACAGLEAVGINDYRVLIGHVGLVREILAQLGLTERTQGILVWGLDRLRTRGPEAIRERLHEDNSEIPAGLELPPGIDESQSAAWLLQTLRMMELDLSTGTRHPEEIVARLLRKLRRRDEQAALEHALTILTHLTSLSGPPATAMPAMAAMLSAYNLEAPAYQELGALVELLEAHGLDAEHIRIEAGLGRGLHYYSGMIFEIDDASGLQLCGGGRYDDLVAALGGRGRVPAVGFAYGLERVVAASKLKPPLGRRQHVLVAPVADDDYGYAQQVAQQLRTQNMIVTVDLRGRAVGRNLSDAARRGIDVVVIVGHEERTSQTLVWRELARHHEQRISLDDLESMGQAG</sequence>
<name>A0A2H3KT77_9CHLR</name>
<keyword evidence="14" id="KW-0328">Glycosyltransferase</keyword>
<dbReference type="InterPro" id="IPR004516">
    <property type="entry name" value="HisRS/HisZ"/>
</dbReference>
<dbReference type="PANTHER" id="PTHR43707:SF1">
    <property type="entry name" value="HISTIDINE--TRNA LIGASE, MITOCHONDRIAL-RELATED"/>
    <property type="match status" value="1"/>
</dbReference>
<evidence type="ECO:0000259" key="13">
    <source>
        <dbReference type="PROSITE" id="PS50862"/>
    </source>
</evidence>
<evidence type="ECO:0000256" key="12">
    <source>
        <dbReference type="PIRSR" id="PIRSR001549-1"/>
    </source>
</evidence>
<dbReference type="EMBL" id="LYXE01000099">
    <property type="protein sequence ID" value="PDV98479.1"/>
    <property type="molecule type" value="Genomic_DNA"/>
</dbReference>
<dbReference type="InterPro" id="IPR041715">
    <property type="entry name" value="HisRS-like_core"/>
</dbReference>
<evidence type="ECO:0000256" key="10">
    <source>
        <dbReference type="ARBA" id="ARBA00047639"/>
    </source>
</evidence>
<dbReference type="NCBIfam" id="TIGR00443">
    <property type="entry name" value="hisZ_biosyn_reg"/>
    <property type="match status" value="1"/>
</dbReference>
<keyword evidence="5 11" id="KW-0963">Cytoplasm</keyword>
<dbReference type="InterPro" id="IPR036621">
    <property type="entry name" value="Anticodon-bd_dom_sf"/>
</dbReference>
<gene>
    <name evidence="11" type="primary">hisS</name>
    <name evidence="14" type="ORF">A9Q02_15365</name>
</gene>
<dbReference type="GO" id="GO:0005737">
    <property type="term" value="C:cytoplasm"/>
    <property type="evidence" value="ECO:0007669"/>
    <property type="project" value="UniProtKB-SubCell"/>
</dbReference>
<keyword evidence="14" id="KW-0808">Transferase</keyword>
<feature type="binding site" evidence="12">
    <location>
        <begin position="79"/>
        <end position="81"/>
    </location>
    <ligand>
        <name>L-histidine</name>
        <dbReference type="ChEBI" id="CHEBI:57595"/>
    </ligand>
</feature>
<feature type="binding site" evidence="12">
    <location>
        <position position="332"/>
    </location>
    <ligand>
        <name>L-histidine</name>
        <dbReference type="ChEBI" id="CHEBI:57595"/>
    </ligand>
</feature>
<dbReference type="InterPro" id="IPR015807">
    <property type="entry name" value="His-tRNA-ligase"/>
</dbReference>
<feature type="binding site" evidence="12">
    <location>
        <position position="127"/>
    </location>
    <ligand>
        <name>L-histidine</name>
        <dbReference type="ChEBI" id="CHEBI:57595"/>
    </ligand>
</feature>
<evidence type="ECO:0000313" key="14">
    <source>
        <dbReference type="EMBL" id="PDV98479.1"/>
    </source>
</evidence>
<dbReference type="Gene3D" id="3.40.50.800">
    <property type="entry name" value="Anticodon-binding domain"/>
    <property type="match status" value="1"/>
</dbReference>
<feature type="binding site" evidence="12">
    <location>
        <begin position="336"/>
        <end position="337"/>
    </location>
    <ligand>
        <name>L-histidine</name>
        <dbReference type="ChEBI" id="CHEBI:57595"/>
    </ligand>
</feature>
<dbReference type="UniPathway" id="UPA00031">
    <property type="reaction ID" value="UER00006"/>
</dbReference>
<dbReference type="HAMAP" id="MF_00127">
    <property type="entry name" value="His_tRNA_synth"/>
    <property type="match status" value="1"/>
</dbReference>
<dbReference type="EC" id="6.1.1.21" evidence="11"/>
<proteinExistence type="inferred from homology"/>
<feature type="domain" description="Aminoacyl-transfer RNA synthetases class-II family profile" evidence="13">
    <location>
        <begin position="24"/>
        <end position="403"/>
    </location>
</feature>
<dbReference type="AlphaFoldDB" id="A0A2H3KT77"/>
<dbReference type="RefSeq" id="WP_245860534.1">
    <property type="nucleotide sequence ID" value="NZ_LYXE01000099.1"/>
</dbReference>
<feature type="binding site" evidence="12">
    <location>
        <position position="109"/>
    </location>
    <ligand>
        <name>L-histidine</name>
        <dbReference type="ChEBI" id="CHEBI:57595"/>
    </ligand>
</feature>
<evidence type="ECO:0000256" key="3">
    <source>
        <dbReference type="ARBA" id="ARBA00005539"/>
    </source>
</evidence>
<evidence type="ECO:0000256" key="1">
    <source>
        <dbReference type="ARBA" id="ARBA00004496"/>
    </source>
</evidence>
<keyword evidence="11" id="KW-0436">Ligase</keyword>
<evidence type="ECO:0000256" key="11">
    <source>
        <dbReference type="HAMAP-Rule" id="MF_00127"/>
    </source>
</evidence>
<comment type="subunit">
    <text evidence="4">Heteromultimer composed of HisG and HisZ subunits.</text>
</comment>
<dbReference type="Pfam" id="PF03129">
    <property type="entry name" value="HGTP_anticodon"/>
    <property type="match status" value="1"/>
</dbReference>